<comment type="subcellular location">
    <subcellularLocation>
        <location evidence="1">Periplasm</location>
    </subcellularLocation>
</comment>
<dbReference type="InterPro" id="IPR006059">
    <property type="entry name" value="SBP"/>
</dbReference>
<keyword evidence="6" id="KW-0175">Coiled coil</keyword>
<reference evidence="8 9" key="1">
    <citation type="submission" date="2018-05" db="EMBL/GenBank/DDBJ databases">
        <title>Genomic Encyclopedia of Type Strains, Phase IV (KMG-IV): sequencing the most valuable type-strain genomes for metagenomic binning, comparative biology and taxonomic classification.</title>
        <authorList>
            <person name="Goeker M."/>
        </authorList>
    </citation>
    <scope>NUCLEOTIDE SEQUENCE [LARGE SCALE GENOMIC DNA]</scope>
    <source>
        <strain evidence="8 9">DSM 24906</strain>
    </source>
</reference>
<evidence type="ECO:0000313" key="9">
    <source>
        <dbReference type="Proteomes" id="UP000245921"/>
    </source>
</evidence>
<dbReference type="EMBL" id="QGGI01000023">
    <property type="protein sequence ID" value="PWJ87523.1"/>
    <property type="molecule type" value="Genomic_DNA"/>
</dbReference>
<evidence type="ECO:0000256" key="5">
    <source>
        <dbReference type="PIRSR" id="PIRSR019574-1"/>
    </source>
</evidence>
<comment type="caution">
    <text evidence="8">The sequence shown here is derived from an EMBL/GenBank/DDBJ whole genome shotgun (WGS) entry which is preliminary data.</text>
</comment>
<keyword evidence="2" id="KW-0813">Transport</keyword>
<keyword evidence="7" id="KW-0812">Transmembrane</keyword>
<dbReference type="PANTHER" id="PTHR30222:SF17">
    <property type="entry name" value="SPERMIDINE_PUTRESCINE-BINDING PERIPLASMIC PROTEIN"/>
    <property type="match status" value="1"/>
</dbReference>
<feature type="binding site" evidence="5">
    <location>
        <begin position="169"/>
        <end position="172"/>
    </location>
    <ligand>
        <name>spermidine</name>
        <dbReference type="ChEBI" id="CHEBI:57834"/>
    </ligand>
</feature>
<dbReference type="AlphaFoldDB" id="A0AA45C4X2"/>
<feature type="coiled-coil region" evidence="6">
    <location>
        <begin position="186"/>
        <end position="213"/>
    </location>
</feature>
<evidence type="ECO:0000256" key="1">
    <source>
        <dbReference type="ARBA" id="ARBA00004418"/>
    </source>
</evidence>
<dbReference type="PIRSF" id="PIRSF019574">
    <property type="entry name" value="Periplasmic_polyamine_BP"/>
    <property type="match status" value="1"/>
</dbReference>
<dbReference type="GO" id="GO:0019808">
    <property type="term" value="F:polyamine binding"/>
    <property type="evidence" value="ECO:0007669"/>
    <property type="project" value="InterPro"/>
</dbReference>
<evidence type="ECO:0000256" key="3">
    <source>
        <dbReference type="ARBA" id="ARBA00022729"/>
    </source>
</evidence>
<gene>
    <name evidence="8" type="ORF">C7380_1233</name>
</gene>
<dbReference type="Proteomes" id="UP000245921">
    <property type="component" value="Unassembled WGS sequence"/>
</dbReference>
<protein>
    <submittedName>
        <fullName evidence="8">Spermidine/putrescine-binding protein</fullName>
    </submittedName>
</protein>
<dbReference type="PANTHER" id="PTHR30222">
    <property type="entry name" value="SPERMIDINE/PUTRESCINE-BINDING PERIPLASMIC PROTEIN"/>
    <property type="match status" value="1"/>
</dbReference>
<dbReference type="Pfam" id="PF13416">
    <property type="entry name" value="SBP_bac_8"/>
    <property type="match status" value="1"/>
</dbReference>
<dbReference type="Gene3D" id="3.40.190.10">
    <property type="entry name" value="Periplasmic binding protein-like II"/>
    <property type="match status" value="2"/>
</dbReference>
<organism evidence="8 9">
    <name type="scientific">Oceanotoga teriensis</name>
    <dbReference type="NCBI Taxonomy" id="515440"/>
    <lineage>
        <taxon>Bacteria</taxon>
        <taxon>Thermotogati</taxon>
        <taxon>Thermotogota</taxon>
        <taxon>Thermotogae</taxon>
        <taxon>Petrotogales</taxon>
        <taxon>Petrotogaceae</taxon>
        <taxon>Oceanotoga</taxon>
    </lineage>
</organism>
<keyword evidence="7" id="KW-0472">Membrane</keyword>
<dbReference type="SUPFAM" id="SSF53850">
    <property type="entry name" value="Periplasmic binding protein-like II"/>
    <property type="match status" value="1"/>
</dbReference>
<keyword evidence="4" id="KW-0574">Periplasm</keyword>
<evidence type="ECO:0000256" key="7">
    <source>
        <dbReference type="SAM" id="Phobius"/>
    </source>
</evidence>
<dbReference type="InterPro" id="IPR001188">
    <property type="entry name" value="Sperm_putr-bd"/>
</dbReference>
<evidence type="ECO:0000256" key="2">
    <source>
        <dbReference type="ARBA" id="ARBA00022448"/>
    </source>
</evidence>
<keyword evidence="9" id="KW-1185">Reference proteome</keyword>
<sequence>MKIKWVMTLLILISFGLIITLNLIDNKEKLYIFNWSYYIPNEVLREFEKEYDVKVIYDVFASNEEMFAKIMITGGVGYDIVFPSGDYTSIMIKLDLLEKLDKEKIPNMKYLDNEVLKKIKYDEGLFYSVPYVLGAAGIAVNKTYVKNYEKDWDIFLDERYKNRMTMLDDMREVLGAALKTLDYSVNTKDKRQLEEAANLVNKWKENILKFDAESFAKGFSTGEFWIVQGYAENIFLELEENMRENIDYFIPKSGGAMYMDSMVMLKSSKNKELGYKFLNFIQRPDIYAKIVDYLELPSINIKSREIREITPKYSIADLKNNEFKEDLGENVEIYNQIWQKIKLN</sequence>
<accession>A0AA45C4X2</accession>
<evidence type="ECO:0000313" key="8">
    <source>
        <dbReference type="EMBL" id="PWJ87523.1"/>
    </source>
</evidence>
<keyword evidence="3" id="KW-0732">Signal</keyword>
<proteinExistence type="predicted"/>
<keyword evidence="7" id="KW-1133">Transmembrane helix</keyword>
<dbReference type="GO" id="GO:0042597">
    <property type="term" value="C:periplasmic space"/>
    <property type="evidence" value="ECO:0007669"/>
    <property type="project" value="UniProtKB-SubCell"/>
</dbReference>
<evidence type="ECO:0000256" key="6">
    <source>
        <dbReference type="SAM" id="Coils"/>
    </source>
</evidence>
<dbReference type="PRINTS" id="PR00909">
    <property type="entry name" value="SPERMDNBNDNG"/>
</dbReference>
<evidence type="ECO:0000256" key="4">
    <source>
        <dbReference type="ARBA" id="ARBA00022764"/>
    </source>
</evidence>
<name>A0AA45C4X2_9BACT</name>
<dbReference type="RefSeq" id="WP_109606198.1">
    <property type="nucleotide sequence ID" value="NZ_QGGI01000023.1"/>
</dbReference>
<feature type="transmembrane region" description="Helical" evidence="7">
    <location>
        <begin position="6"/>
        <end position="24"/>
    </location>
</feature>
<dbReference type="GO" id="GO:0015846">
    <property type="term" value="P:polyamine transport"/>
    <property type="evidence" value="ECO:0007669"/>
    <property type="project" value="InterPro"/>
</dbReference>